<dbReference type="PRINTS" id="PR00146">
    <property type="entry name" value="DHPICSNTHASE"/>
</dbReference>
<dbReference type="InterPro" id="IPR002220">
    <property type="entry name" value="DapA-like"/>
</dbReference>
<dbReference type="GO" id="GO:0008840">
    <property type="term" value="F:4-hydroxy-tetrahydrodipicolinate synthase activity"/>
    <property type="evidence" value="ECO:0007669"/>
    <property type="project" value="TreeGrafter"/>
</dbReference>
<keyword evidence="2 4" id="KW-0456">Lyase</keyword>
<dbReference type="EMBL" id="FQZQ01000005">
    <property type="protein sequence ID" value="SHJ13957.1"/>
    <property type="molecule type" value="Genomic_DNA"/>
</dbReference>
<evidence type="ECO:0000313" key="7">
    <source>
        <dbReference type="EMBL" id="SHJ13957.1"/>
    </source>
</evidence>
<dbReference type="InterPro" id="IPR013785">
    <property type="entry name" value="Aldolase_TIM"/>
</dbReference>
<dbReference type="AlphaFoldDB" id="A0A1M6GVI0"/>
<dbReference type="PANTHER" id="PTHR12128:SF66">
    <property type="entry name" value="4-HYDROXY-2-OXOGLUTARATE ALDOLASE, MITOCHONDRIAL"/>
    <property type="match status" value="1"/>
</dbReference>
<dbReference type="RefSeq" id="WP_073250783.1">
    <property type="nucleotide sequence ID" value="NZ_FQZQ01000005.1"/>
</dbReference>
<evidence type="ECO:0000256" key="3">
    <source>
        <dbReference type="ARBA" id="ARBA00023270"/>
    </source>
</evidence>
<feature type="binding site" evidence="6">
    <location>
        <position position="207"/>
    </location>
    <ligand>
        <name>pyruvate</name>
        <dbReference type="ChEBI" id="CHEBI:15361"/>
    </ligand>
</feature>
<comment type="similarity">
    <text evidence="1 4">Belongs to the DapA family.</text>
</comment>
<dbReference type="PIRSF" id="PIRSF001365">
    <property type="entry name" value="DHDPS"/>
    <property type="match status" value="1"/>
</dbReference>
<reference evidence="8" key="1">
    <citation type="submission" date="2016-11" db="EMBL/GenBank/DDBJ databases">
        <authorList>
            <person name="Varghese N."/>
            <person name="Submissions S."/>
        </authorList>
    </citation>
    <scope>NUCLEOTIDE SEQUENCE [LARGE SCALE GENOMIC DNA]</scope>
    <source>
        <strain evidence="8">DSM 100564</strain>
    </source>
</reference>
<accession>A0A1M6GVI0</accession>
<dbReference type="PROSITE" id="PS00665">
    <property type="entry name" value="DHDPS_1"/>
    <property type="match status" value="1"/>
</dbReference>
<evidence type="ECO:0000256" key="4">
    <source>
        <dbReference type="PIRNR" id="PIRNR001365"/>
    </source>
</evidence>
<gene>
    <name evidence="7" type="ORF">SAMN05444000_105139</name>
</gene>
<dbReference type="SUPFAM" id="SSF51569">
    <property type="entry name" value="Aldolase"/>
    <property type="match status" value="1"/>
</dbReference>
<keyword evidence="3" id="KW-0704">Schiff base</keyword>
<feature type="active site" description="Schiff-base intermediate with substrate" evidence="5">
    <location>
        <position position="166"/>
    </location>
</feature>
<evidence type="ECO:0000313" key="8">
    <source>
        <dbReference type="Proteomes" id="UP000183982"/>
    </source>
</evidence>
<evidence type="ECO:0000256" key="6">
    <source>
        <dbReference type="PIRSR" id="PIRSR001365-2"/>
    </source>
</evidence>
<evidence type="ECO:0000256" key="5">
    <source>
        <dbReference type="PIRSR" id="PIRSR001365-1"/>
    </source>
</evidence>
<dbReference type="GO" id="GO:0005829">
    <property type="term" value="C:cytosol"/>
    <property type="evidence" value="ECO:0007669"/>
    <property type="project" value="TreeGrafter"/>
</dbReference>
<dbReference type="Gene3D" id="3.20.20.70">
    <property type="entry name" value="Aldolase class I"/>
    <property type="match status" value="1"/>
</dbReference>
<sequence>MTPIFRFEGIYTPVVTPFHADGSVNYDALSDVIEQLIDKGVHGLISGGSTGENYAQTVAERLEVARFTKDQIKGRLPTIVGTGAMMTPDSIALASGARDIGADAILLATPPYSVPTERENALNALAIDKAANLPVILYNYPGRMGVHMGEEFLDRVGRSRNICAIKESSGDINRVHLLARDYPHIQMSCGMDDQALEFFAWGARSWVCAGSNFLPEEHVALYQACAVEGDFDKGRRIMSAMMPLMRILEQGGKFIQCVKHGVALNGIPTGPMRPPLKGLNKDDKRGLEQVIRVLKTTIADISNEQPKAKG</sequence>
<dbReference type="OrthoDB" id="9782828at2"/>
<name>A0A1M6GVI0_9RHOB</name>
<dbReference type="Proteomes" id="UP000183982">
    <property type="component" value="Unassembled WGS sequence"/>
</dbReference>
<organism evidence="7 8">
    <name type="scientific">Shimia gijangensis</name>
    <dbReference type="NCBI Taxonomy" id="1470563"/>
    <lineage>
        <taxon>Bacteria</taxon>
        <taxon>Pseudomonadati</taxon>
        <taxon>Pseudomonadota</taxon>
        <taxon>Alphaproteobacteria</taxon>
        <taxon>Rhodobacterales</taxon>
        <taxon>Roseobacteraceae</taxon>
    </lineage>
</organism>
<proteinExistence type="inferred from homology"/>
<dbReference type="InterPro" id="IPR020624">
    <property type="entry name" value="Schiff_base-form_aldolases_CS"/>
</dbReference>
<evidence type="ECO:0000256" key="2">
    <source>
        <dbReference type="ARBA" id="ARBA00023239"/>
    </source>
</evidence>
<protein>
    <submittedName>
        <fullName evidence="7">4-hydroxy-tetrahydrodipicolinate synthase</fullName>
    </submittedName>
</protein>
<dbReference type="PANTHER" id="PTHR12128">
    <property type="entry name" value="DIHYDRODIPICOLINATE SYNTHASE"/>
    <property type="match status" value="1"/>
</dbReference>
<dbReference type="Pfam" id="PF00701">
    <property type="entry name" value="DHDPS"/>
    <property type="match status" value="1"/>
</dbReference>
<feature type="binding site" evidence="6">
    <location>
        <position position="50"/>
    </location>
    <ligand>
        <name>pyruvate</name>
        <dbReference type="ChEBI" id="CHEBI:15361"/>
    </ligand>
</feature>
<dbReference type="SMART" id="SM01130">
    <property type="entry name" value="DHDPS"/>
    <property type="match status" value="1"/>
</dbReference>
<keyword evidence="8" id="KW-1185">Reference proteome</keyword>
<feature type="active site" description="Proton donor/acceptor" evidence="5">
    <location>
        <position position="138"/>
    </location>
</feature>
<dbReference type="STRING" id="1470563.SAMN05444000_105139"/>
<dbReference type="CDD" id="cd00408">
    <property type="entry name" value="DHDPS-like"/>
    <property type="match status" value="1"/>
</dbReference>
<evidence type="ECO:0000256" key="1">
    <source>
        <dbReference type="ARBA" id="ARBA00007592"/>
    </source>
</evidence>